<reference evidence="1" key="1">
    <citation type="journal article" date="2012" name="Theor. Appl. Genet.">
        <title>Development of candidate gene markers associated to common bacterial blight resistance in common bean.</title>
        <authorList>
            <person name="Shi C."/>
            <person name="Yu K."/>
            <person name="Xie W."/>
            <person name="Perry G."/>
            <person name="Navabi A."/>
            <person name="Peter Pauls K."/>
            <person name="Miklas P.N."/>
            <person name="Fourie D."/>
        </authorList>
    </citation>
    <scope>NUCLEOTIDE SEQUENCE</scope>
</reference>
<name>I7APL9_PHAVU</name>
<organism evidence="1">
    <name type="scientific">Phaseolus vulgaris</name>
    <name type="common">Kidney bean</name>
    <name type="synonym">French bean</name>
    <dbReference type="NCBI Taxonomy" id="3885"/>
    <lineage>
        <taxon>Eukaryota</taxon>
        <taxon>Viridiplantae</taxon>
        <taxon>Streptophyta</taxon>
        <taxon>Embryophyta</taxon>
        <taxon>Tracheophyta</taxon>
        <taxon>Spermatophyta</taxon>
        <taxon>Magnoliopsida</taxon>
        <taxon>eudicotyledons</taxon>
        <taxon>Gunneridae</taxon>
        <taxon>Pentapetalae</taxon>
        <taxon>rosids</taxon>
        <taxon>fabids</taxon>
        <taxon>Fabales</taxon>
        <taxon>Fabaceae</taxon>
        <taxon>Papilionoideae</taxon>
        <taxon>50 kb inversion clade</taxon>
        <taxon>NPAAA clade</taxon>
        <taxon>indigoferoid/millettioid clade</taxon>
        <taxon>Phaseoleae</taxon>
        <taxon>Phaseolus</taxon>
    </lineage>
</organism>
<accession>I7APL9</accession>
<protein>
    <submittedName>
        <fullName evidence="1">Uncharacterized protein</fullName>
    </submittedName>
</protein>
<dbReference type="EMBL" id="JX000235">
    <property type="protein sequence ID" value="AFN88214.1"/>
    <property type="molecule type" value="Genomic_DNA"/>
</dbReference>
<sequence>MDHSPKIQMSVD</sequence>
<proteinExistence type="predicted"/>
<evidence type="ECO:0000313" key="1">
    <source>
        <dbReference type="EMBL" id="AFN88214.1"/>
    </source>
</evidence>